<feature type="domain" description="Solute-binding protein family 5" evidence="6">
    <location>
        <begin position="73"/>
        <end position="422"/>
    </location>
</feature>
<feature type="chain" id="PRO_5047257907" evidence="5">
    <location>
        <begin position="29"/>
        <end position="500"/>
    </location>
</feature>
<keyword evidence="4 5" id="KW-0732">Signal</keyword>
<organism evidence="7 8">
    <name type="scientific">Inquilinus ginsengisoli</name>
    <dbReference type="NCBI Taxonomy" id="363840"/>
    <lineage>
        <taxon>Bacteria</taxon>
        <taxon>Pseudomonadati</taxon>
        <taxon>Pseudomonadota</taxon>
        <taxon>Alphaproteobacteria</taxon>
        <taxon>Rhodospirillales</taxon>
        <taxon>Rhodospirillaceae</taxon>
        <taxon>Inquilinus</taxon>
    </lineage>
</organism>
<dbReference type="PANTHER" id="PTHR30290:SF9">
    <property type="entry name" value="OLIGOPEPTIDE-BINDING PROTEIN APPA"/>
    <property type="match status" value="1"/>
</dbReference>
<dbReference type="Proteomes" id="UP001262410">
    <property type="component" value="Unassembled WGS sequence"/>
</dbReference>
<evidence type="ECO:0000256" key="3">
    <source>
        <dbReference type="ARBA" id="ARBA00022448"/>
    </source>
</evidence>
<dbReference type="InterPro" id="IPR039424">
    <property type="entry name" value="SBP_5"/>
</dbReference>
<dbReference type="Gene3D" id="3.40.190.10">
    <property type="entry name" value="Periplasmic binding protein-like II"/>
    <property type="match status" value="1"/>
</dbReference>
<dbReference type="PIRSF" id="PIRSF002741">
    <property type="entry name" value="MppA"/>
    <property type="match status" value="1"/>
</dbReference>
<evidence type="ECO:0000256" key="5">
    <source>
        <dbReference type="SAM" id="SignalP"/>
    </source>
</evidence>
<evidence type="ECO:0000313" key="8">
    <source>
        <dbReference type="Proteomes" id="UP001262410"/>
    </source>
</evidence>
<dbReference type="PANTHER" id="PTHR30290">
    <property type="entry name" value="PERIPLASMIC BINDING COMPONENT OF ABC TRANSPORTER"/>
    <property type="match status" value="1"/>
</dbReference>
<accession>A0ABU1JNF7</accession>
<sequence length="500" mass="54180">MTRLFKARLLGAAFALAAALASAGAAEAKDRFVVDLVNEPSTLDPQLQWNPDSYYVYRNIFDNLVTRDDQGAIVPQIATSWKTLSDTQVEFQIRDDVTFHDGSKLTPGDVAFSVGRIIDPAFASPQQGQFDKIVKAEATGPHSVVLTLAGPYPALLAQLVKLSIVPEHAVKAAGNDAFNLHPVGSGPYKFVEWQRGVAVTLARNDAYWGQKGPFPTAVFRAVPDAATRLADVQAGTADLVVSLDSDLAGQLEASGRGKRLYSLTERLAYLRLNPTKPPFDDPRLRQAVAYAIDKDGITQGILGGLDKPIGQMVTPAHFGWFGNIPGLPYDPDRAKALVAEAGGSPKVQIATGTFFDQRVVQAIQQELADAGFDASIKLVDTPTFLKLIQQGAQGGPALAVSRSSCACQDADGALYQLFHSGNPWTIVENKDLDSWLDDARSTLDTDRRLIDYRKISTFIATEIPVVPLFQTVAIYGAAKPLQWTPTPNESLFLNRMAWTE</sequence>
<dbReference type="Pfam" id="PF00496">
    <property type="entry name" value="SBP_bac_5"/>
    <property type="match status" value="1"/>
</dbReference>
<dbReference type="Gene3D" id="3.10.105.10">
    <property type="entry name" value="Dipeptide-binding Protein, Domain 3"/>
    <property type="match status" value="1"/>
</dbReference>
<keyword evidence="8" id="KW-1185">Reference proteome</keyword>
<comment type="subcellular location">
    <subcellularLocation>
        <location evidence="1">Periplasm</location>
    </subcellularLocation>
</comment>
<evidence type="ECO:0000256" key="2">
    <source>
        <dbReference type="ARBA" id="ARBA00005695"/>
    </source>
</evidence>
<proteinExistence type="inferred from homology"/>
<dbReference type="InterPro" id="IPR000914">
    <property type="entry name" value="SBP_5_dom"/>
</dbReference>
<evidence type="ECO:0000256" key="4">
    <source>
        <dbReference type="ARBA" id="ARBA00022729"/>
    </source>
</evidence>
<evidence type="ECO:0000313" key="7">
    <source>
        <dbReference type="EMBL" id="MDR6289084.1"/>
    </source>
</evidence>
<dbReference type="InterPro" id="IPR030678">
    <property type="entry name" value="Peptide/Ni-bd"/>
</dbReference>
<name>A0ABU1JNF7_9PROT</name>
<dbReference type="Gene3D" id="3.90.76.10">
    <property type="entry name" value="Dipeptide-binding Protein, Domain 1"/>
    <property type="match status" value="1"/>
</dbReference>
<gene>
    <name evidence="7" type="ORF">E9232_001599</name>
</gene>
<comment type="similarity">
    <text evidence="2">Belongs to the bacterial solute-binding protein 5 family.</text>
</comment>
<comment type="caution">
    <text evidence="7">The sequence shown here is derived from an EMBL/GenBank/DDBJ whole genome shotgun (WGS) entry which is preliminary data.</text>
</comment>
<evidence type="ECO:0000256" key="1">
    <source>
        <dbReference type="ARBA" id="ARBA00004418"/>
    </source>
</evidence>
<protein>
    <submittedName>
        <fullName evidence="7">Peptide/nickel transport system substrate-binding protein</fullName>
    </submittedName>
</protein>
<dbReference type="RefSeq" id="WP_309793225.1">
    <property type="nucleotide sequence ID" value="NZ_JAVDPW010000003.1"/>
</dbReference>
<keyword evidence="3" id="KW-0813">Transport</keyword>
<dbReference type="EMBL" id="JAVDPW010000003">
    <property type="protein sequence ID" value="MDR6289084.1"/>
    <property type="molecule type" value="Genomic_DNA"/>
</dbReference>
<feature type="signal peptide" evidence="5">
    <location>
        <begin position="1"/>
        <end position="28"/>
    </location>
</feature>
<evidence type="ECO:0000259" key="6">
    <source>
        <dbReference type="Pfam" id="PF00496"/>
    </source>
</evidence>
<reference evidence="7 8" key="1">
    <citation type="submission" date="2023-07" db="EMBL/GenBank/DDBJ databases">
        <title>Sorghum-associated microbial communities from plants grown in Nebraska, USA.</title>
        <authorList>
            <person name="Schachtman D."/>
        </authorList>
    </citation>
    <scope>NUCLEOTIDE SEQUENCE [LARGE SCALE GENOMIC DNA]</scope>
    <source>
        <strain evidence="7 8">584</strain>
    </source>
</reference>
<dbReference type="SUPFAM" id="SSF53850">
    <property type="entry name" value="Periplasmic binding protein-like II"/>
    <property type="match status" value="1"/>
</dbReference>